<evidence type="ECO:0000256" key="6">
    <source>
        <dbReference type="ARBA" id="ARBA00023065"/>
    </source>
</evidence>
<dbReference type="EMBL" id="CAFBNE010000070">
    <property type="protein sequence ID" value="CAB4959119.1"/>
    <property type="molecule type" value="Genomic_DNA"/>
</dbReference>
<sequence length="126" mass="13786">MLKGFRAFVLRGNVIDLAVAFVVGAAFATLISAFSEGLISPIVGIFLGGGVDVGQFTIRDQVIDVTMLINAVITFVITLTVIYFVFVVPMNAYRKRTGQDVVDATPADVKLLMEIRDLLKEHQEPR</sequence>
<dbReference type="SUPFAM" id="SSF81330">
    <property type="entry name" value="Gated mechanosensitive channel"/>
    <property type="match status" value="1"/>
</dbReference>
<dbReference type="GO" id="GO:0016020">
    <property type="term" value="C:membrane"/>
    <property type="evidence" value="ECO:0007669"/>
    <property type="project" value="UniProtKB-SubCell"/>
</dbReference>
<dbReference type="PANTHER" id="PTHR30266:SF2">
    <property type="entry name" value="LARGE-CONDUCTANCE MECHANOSENSITIVE CHANNEL"/>
    <property type="match status" value="1"/>
</dbReference>
<dbReference type="GO" id="GO:0008381">
    <property type="term" value="F:mechanosensitive monoatomic ion channel activity"/>
    <property type="evidence" value="ECO:0007669"/>
    <property type="project" value="InterPro"/>
</dbReference>
<dbReference type="AlphaFoldDB" id="A0A6J7KXS9"/>
<keyword evidence="3" id="KW-1003">Cell membrane</keyword>
<accession>A0A6J7KXS9</accession>
<evidence type="ECO:0000256" key="7">
    <source>
        <dbReference type="ARBA" id="ARBA00023136"/>
    </source>
</evidence>
<comment type="subcellular location">
    <subcellularLocation>
        <location evidence="1">Membrane</location>
        <topology evidence="1">Multi-pass membrane protein</topology>
    </subcellularLocation>
</comment>
<proteinExistence type="inferred from homology"/>
<feature type="transmembrane region" description="Helical" evidence="9">
    <location>
        <begin position="21"/>
        <end position="47"/>
    </location>
</feature>
<dbReference type="PANTHER" id="PTHR30266">
    <property type="entry name" value="MECHANOSENSITIVE CHANNEL MSCL"/>
    <property type="match status" value="1"/>
</dbReference>
<dbReference type="NCBIfam" id="TIGR00220">
    <property type="entry name" value="mscL"/>
    <property type="match status" value="1"/>
</dbReference>
<keyword evidence="2" id="KW-0813">Transport</keyword>
<dbReference type="InterPro" id="IPR036019">
    <property type="entry name" value="MscL_channel"/>
</dbReference>
<evidence type="ECO:0000256" key="9">
    <source>
        <dbReference type="SAM" id="Phobius"/>
    </source>
</evidence>
<dbReference type="Gene3D" id="1.10.1200.120">
    <property type="entry name" value="Large-conductance mechanosensitive channel, MscL, domain 1"/>
    <property type="match status" value="1"/>
</dbReference>
<evidence type="ECO:0000256" key="3">
    <source>
        <dbReference type="ARBA" id="ARBA00022475"/>
    </source>
</evidence>
<evidence type="ECO:0000313" key="10">
    <source>
        <dbReference type="EMBL" id="CAB4959119.1"/>
    </source>
</evidence>
<evidence type="ECO:0000256" key="2">
    <source>
        <dbReference type="ARBA" id="ARBA00022448"/>
    </source>
</evidence>
<keyword evidence="5 9" id="KW-1133">Transmembrane helix</keyword>
<gene>
    <name evidence="10" type="ORF">UFOPK3772_02074</name>
</gene>
<dbReference type="Pfam" id="PF01741">
    <property type="entry name" value="MscL"/>
    <property type="match status" value="1"/>
</dbReference>
<evidence type="ECO:0000256" key="8">
    <source>
        <dbReference type="ARBA" id="ARBA00023303"/>
    </source>
</evidence>
<evidence type="ECO:0000256" key="5">
    <source>
        <dbReference type="ARBA" id="ARBA00022989"/>
    </source>
</evidence>
<reference evidence="10" key="1">
    <citation type="submission" date="2020-05" db="EMBL/GenBank/DDBJ databases">
        <authorList>
            <person name="Chiriac C."/>
            <person name="Salcher M."/>
            <person name="Ghai R."/>
            <person name="Kavagutti S V."/>
        </authorList>
    </citation>
    <scope>NUCLEOTIDE SEQUENCE</scope>
</reference>
<dbReference type="InterPro" id="IPR001185">
    <property type="entry name" value="MS_channel"/>
</dbReference>
<keyword evidence="7 9" id="KW-0472">Membrane</keyword>
<evidence type="ECO:0000256" key="4">
    <source>
        <dbReference type="ARBA" id="ARBA00022692"/>
    </source>
</evidence>
<dbReference type="HAMAP" id="MF_00115">
    <property type="entry name" value="MscL"/>
    <property type="match status" value="1"/>
</dbReference>
<name>A0A6J7KXS9_9ZZZZ</name>
<evidence type="ECO:0000256" key="1">
    <source>
        <dbReference type="ARBA" id="ARBA00004141"/>
    </source>
</evidence>
<keyword evidence="4 9" id="KW-0812">Transmembrane</keyword>
<feature type="transmembrane region" description="Helical" evidence="9">
    <location>
        <begin position="67"/>
        <end position="88"/>
    </location>
</feature>
<keyword evidence="6" id="KW-0406">Ion transport</keyword>
<protein>
    <submittedName>
        <fullName evidence="10">Unannotated protein</fullName>
    </submittedName>
</protein>
<organism evidence="10">
    <name type="scientific">freshwater metagenome</name>
    <dbReference type="NCBI Taxonomy" id="449393"/>
    <lineage>
        <taxon>unclassified sequences</taxon>
        <taxon>metagenomes</taxon>
        <taxon>ecological metagenomes</taxon>
    </lineage>
</organism>
<keyword evidence="8" id="KW-0407">Ion channel</keyword>
<dbReference type="InterPro" id="IPR037673">
    <property type="entry name" value="MSC/AndL"/>
</dbReference>